<comment type="similarity">
    <text evidence="12">Belongs to the dus family.</text>
</comment>
<accession>A0A0G1CEZ1</accession>
<dbReference type="GO" id="GO:0000049">
    <property type="term" value="F:tRNA binding"/>
    <property type="evidence" value="ECO:0007669"/>
    <property type="project" value="UniProtKB-KW"/>
</dbReference>
<evidence type="ECO:0000256" key="14">
    <source>
        <dbReference type="PIRSR" id="PIRSR006621-2"/>
    </source>
</evidence>
<keyword evidence="5 12" id="KW-0288">FMN</keyword>
<keyword evidence="6 12" id="KW-0819">tRNA processing</keyword>
<comment type="caution">
    <text evidence="16">The sequence shown here is derived from an EMBL/GenBank/DDBJ whole genome shotgun (WGS) entry which is preliminary data.</text>
</comment>
<reference evidence="16 17" key="1">
    <citation type="journal article" date="2015" name="Nature">
        <title>rRNA introns, odd ribosomes, and small enigmatic genomes across a large radiation of phyla.</title>
        <authorList>
            <person name="Brown C.T."/>
            <person name="Hug L.A."/>
            <person name="Thomas B.C."/>
            <person name="Sharon I."/>
            <person name="Castelle C.J."/>
            <person name="Singh A."/>
            <person name="Wilkins M.J."/>
            <person name="Williams K.H."/>
            <person name="Banfield J.F."/>
        </authorList>
    </citation>
    <scope>NUCLEOTIDE SEQUENCE [LARGE SCALE GENOMIC DNA]</scope>
</reference>
<keyword evidence="9 12" id="KW-0560">Oxidoreductase</keyword>
<dbReference type="InterPro" id="IPR001269">
    <property type="entry name" value="DUS_fam"/>
</dbReference>
<organism evidence="16 17">
    <name type="scientific">Candidatus Nomurabacteria bacterium GW2011_GWC2_42_20</name>
    <dbReference type="NCBI Taxonomy" id="1618756"/>
    <lineage>
        <taxon>Bacteria</taxon>
        <taxon>Candidatus Nomuraibacteriota</taxon>
    </lineage>
</organism>
<dbReference type="GO" id="GO:0050660">
    <property type="term" value="F:flavin adenine dinucleotide binding"/>
    <property type="evidence" value="ECO:0007669"/>
    <property type="project" value="InterPro"/>
</dbReference>
<feature type="binding site" evidence="14">
    <location>
        <position position="104"/>
    </location>
    <ligand>
        <name>FMN</name>
        <dbReference type="ChEBI" id="CHEBI:58210"/>
    </ligand>
</feature>
<evidence type="ECO:0000256" key="3">
    <source>
        <dbReference type="ARBA" id="ARBA00022555"/>
    </source>
</evidence>
<dbReference type="Gene3D" id="3.20.20.70">
    <property type="entry name" value="Aldolase class I"/>
    <property type="match status" value="1"/>
</dbReference>
<dbReference type="CDD" id="cd02801">
    <property type="entry name" value="DUS_like_FMN"/>
    <property type="match status" value="1"/>
</dbReference>
<evidence type="ECO:0000313" key="17">
    <source>
        <dbReference type="Proteomes" id="UP000034704"/>
    </source>
</evidence>
<feature type="binding site" evidence="14">
    <location>
        <begin position="260"/>
        <end position="261"/>
    </location>
    <ligand>
        <name>FMN</name>
        <dbReference type="ChEBI" id="CHEBI:58210"/>
    </ligand>
</feature>
<evidence type="ECO:0000256" key="5">
    <source>
        <dbReference type="ARBA" id="ARBA00022643"/>
    </source>
</evidence>
<feature type="active site" description="Proton donor" evidence="13">
    <location>
        <position position="134"/>
    </location>
</feature>
<dbReference type="GO" id="GO:0017150">
    <property type="term" value="F:tRNA dihydrouridine synthase activity"/>
    <property type="evidence" value="ECO:0007669"/>
    <property type="project" value="InterPro"/>
</dbReference>
<comment type="cofactor">
    <cofactor evidence="1 12 14">
        <name>FMN</name>
        <dbReference type="ChEBI" id="CHEBI:58210"/>
    </cofactor>
</comment>
<dbReference type="PIRSF" id="PIRSF006621">
    <property type="entry name" value="Dus"/>
    <property type="match status" value="1"/>
</dbReference>
<name>A0A0G1CEZ1_9BACT</name>
<dbReference type="STRING" id="1618756.UV12_C0003G0062"/>
<evidence type="ECO:0000259" key="15">
    <source>
        <dbReference type="Pfam" id="PF01207"/>
    </source>
</evidence>
<comment type="function">
    <text evidence="2 12">Catalyzes the synthesis of 5,6-dihydrouridine (D), a modified base found in the D-loop of most tRNAs, via the reduction of the C5-C6 double bond in target uridines.</text>
</comment>
<evidence type="ECO:0000256" key="7">
    <source>
        <dbReference type="ARBA" id="ARBA00022857"/>
    </source>
</evidence>
<evidence type="ECO:0000256" key="9">
    <source>
        <dbReference type="ARBA" id="ARBA00023002"/>
    </source>
</evidence>
<evidence type="ECO:0000256" key="2">
    <source>
        <dbReference type="ARBA" id="ARBA00002790"/>
    </source>
</evidence>
<dbReference type="EC" id="1.3.1.-" evidence="12"/>
<dbReference type="InterPro" id="IPR024036">
    <property type="entry name" value="tRNA-dHydroUridine_Synthase_C"/>
</dbReference>
<keyword evidence="4 12" id="KW-0285">Flavoprotein</keyword>
<evidence type="ECO:0000256" key="13">
    <source>
        <dbReference type="PIRSR" id="PIRSR006621-1"/>
    </source>
</evidence>
<gene>
    <name evidence="16" type="ORF">UV12_C0003G0062</name>
</gene>
<keyword evidence="8" id="KW-0694">RNA-binding</keyword>
<feature type="binding site" evidence="14">
    <location>
        <begin position="41"/>
        <end position="43"/>
    </location>
    <ligand>
        <name>FMN</name>
        <dbReference type="ChEBI" id="CHEBI:58210"/>
    </ligand>
</feature>
<dbReference type="PROSITE" id="PS01136">
    <property type="entry name" value="UPF0034"/>
    <property type="match status" value="1"/>
</dbReference>
<dbReference type="InterPro" id="IPR018517">
    <property type="entry name" value="tRNA_hU_synthase_CS"/>
</dbReference>
<evidence type="ECO:0000313" key="16">
    <source>
        <dbReference type="EMBL" id="KKS48103.1"/>
    </source>
</evidence>
<proteinExistence type="inferred from homology"/>
<keyword evidence="3" id="KW-0820">tRNA-binding</keyword>
<keyword evidence="14" id="KW-0547">Nucleotide-binding</keyword>
<evidence type="ECO:0000256" key="4">
    <source>
        <dbReference type="ARBA" id="ARBA00022630"/>
    </source>
</evidence>
<evidence type="ECO:0000256" key="11">
    <source>
        <dbReference type="ARBA" id="ARBA00048802"/>
    </source>
</evidence>
<dbReference type="PATRIC" id="fig|1618756.3.peg.300"/>
<evidence type="ECO:0000256" key="10">
    <source>
        <dbReference type="ARBA" id="ARBA00048205"/>
    </source>
</evidence>
<dbReference type="SUPFAM" id="SSF51395">
    <property type="entry name" value="FMN-linked oxidoreductases"/>
    <property type="match status" value="1"/>
</dbReference>
<dbReference type="Gene3D" id="1.10.1200.80">
    <property type="entry name" value="Putative flavin oxidoreducatase, domain 2"/>
    <property type="match status" value="1"/>
</dbReference>
<dbReference type="Pfam" id="PF01207">
    <property type="entry name" value="Dus"/>
    <property type="match status" value="1"/>
</dbReference>
<dbReference type="InterPro" id="IPR013785">
    <property type="entry name" value="Aldolase_TIM"/>
</dbReference>
<feature type="domain" description="DUS-like FMN-binding" evidence="15">
    <location>
        <begin position="40"/>
        <end position="345"/>
    </location>
</feature>
<feature type="binding site" evidence="14">
    <location>
        <position position="174"/>
    </location>
    <ligand>
        <name>FMN</name>
        <dbReference type="ChEBI" id="CHEBI:58210"/>
    </ligand>
</feature>
<comment type="catalytic activity">
    <reaction evidence="11">
        <text>a 5,6-dihydrouridine in tRNA + NAD(+) = a uridine in tRNA + NADH + H(+)</text>
        <dbReference type="Rhea" id="RHEA:54452"/>
        <dbReference type="Rhea" id="RHEA-COMP:13339"/>
        <dbReference type="Rhea" id="RHEA-COMP:13887"/>
        <dbReference type="ChEBI" id="CHEBI:15378"/>
        <dbReference type="ChEBI" id="CHEBI:57540"/>
        <dbReference type="ChEBI" id="CHEBI:57945"/>
        <dbReference type="ChEBI" id="CHEBI:65315"/>
        <dbReference type="ChEBI" id="CHEBI:74443"/>
    </reaction>
</comment>
<feature type="binding site" evidence="14">
    <location>
        <position position="202"/>
    </location>
    <ligand>
        <name>FMN</name>
        <dbReference type="ChEBI" id="CHEBI:58210"/>
    </ligand>
</feature>
<dbReference type="InterPro" id="IPR035587">
    <property type="entry name" value="DUS-like_FMN-bd"/>
</dbReference>
<evidence type="ECO:0000256" key="6">
    <source>
        <dbReference type="ARBA" id="ARBA00022694"/>
    </source>
</evidence>
<dbReference type="EMBL" id="LCDG01000003">
    <property type="protein sequence ID" value="KKS48103.1"/>
    <property type="molecule type" value="Genomic_DNA"/>
</dbReference>
<protein>
    <recommendedName>
        <fullName evidence="12">tRNA-dihydrouridine synthase</fullName>
        <ecNumber evidence="12">1.3.1.-</ecNumber>
    </recommendedName>
</protein>
<dbReference type="PANTHER" id="PTHR45846:SF1">
    <property type="entry name" value="TRNA-DIHYDROURIDINE(47) SYNTHASE [NAD(P)(+)]-LIKE"/>
    <property type="match status" value="1"/>
</dbReference>
<evidence type="ECO:0000256" key="12">
    <source>
        <dbReference type="PIRNR" id="PIRNR006621"/>
    </source>
</evidence>
<sequence>MKDWFVYARVHAMSKVVKNNSMTPNMGFWAKLPKPFFVSAPMADVTDCAFRQMIAKYSRHGEIGGGPDVFWTEFVSADGLCSAGREVLKRDLAFSKNEHPIVAQIFGSTPEHMKKTAELIKELGFDGIDINMGCPDKSIEKQGAGAAHIKNPKLAQECIRATMEGAGGLPVSVKTRIGYNKESLEEWIGAILETKPAVITVHARTRKELSLVPAQWDYVARAKKLAEGTGTLIIGNGDVKDLADAKSKVDATGADGVMLGRAMFGTPWLFDRMRKEPPSLEEKFEILIEHTHLYEKLLGDIKNFAIMKKHYKAYVHGFDGAKELRVHMMDAKNADEVERIARDFLKTI</sequence>
<evidence type="ECO:0000256" key="8">
    <source>
        <dbReference type="ARBA" id="ARBA00022884"/>
    </source>
</evidence>
<comment type="catalytic activity">
    <reaction evidence="10">
        <text>a 5,6-dihydrouridine in tRNA + NADP(+) = a uridine in tRNA + NADPH + H(+)</text>
        <dbReference type="Rhea" id="RHEA:23624"/>
        <dbReference type="Rhea" id="RHEA-COMP:13339"/>
        <dbReference type="Rhea" id="RHEA-COMP:13887"/>
        <dbReference type="ChEBI" id="CHEBI:15378"/>
        <dbReference type="ChEBI" id="CHEBI:57783"/>
        <dbReference type="ChEBI" id="CHEBI:58349"/>
        <dbReference type="ChEBI" id="CHEBI:65315"/>
        <dbReference type="ChEBI" id="CHEBI:74443"/>
    </reaction>
</comment>
<keyword evidence="7" id="KW-0521">NADP</keyword>
<dbReference type="Proteomes" id="UP000034704">
    <property type="component" value="Unassembled WGS sequence"/>
</dbReference>
<evidence type="ECO:0000256" key="1">
    <source>
        <dbReference type="ARBA" id="ARBA00001917"/>
    </source>
</evidence>
<dbReference type="AlphaFoldDB" id="A0A0G1CEZ1"/>
<dbReference type="PANTHER" id="PTHR45846">
    <property type="entry name" value="TRNA-DIHYDROURIDINE(47) SYNTHASE [NAD(P)(+)]-LIKE"/>
    <property type="match status" value="1"/>
</dbReference>